<dbReference type="SUPFAM" id="SSF102114">
    <property type="entry name" value="Radical SAM enzymes"/>
    <property type="match status" value="1"/>
</dbReference>
<feature type="domain" description="Radical SAM core" evidence="6">
    <location>
        <begin position="207"/>
        <end position="445"/>
    </location>
</feature>
<proteinExistence type="predicted"/>
<dbReference type="Proteomes" id="UP000321523">
    <property type="component" value="Unassembled WGS sequence"/>
</dbReference>
<dbReference type="Gene3D" id="3.80.30.20">
    <property type="entry name" value="tm_1862 like domain"/>
    <property type="match status" value="1"/>
</dbReference>
<evidence type="ECO:0000256" key="4">
    <source>
        <dbReference type="ARBA" id="ARBA00023004"/>
    </source>
</evidence>
<dbReference type="PANTHER" id="PTHR43409:SF16">
    <property type="entry name" value="SLR0320 PROTEIN"/>
    <property type="match status" value="1"/>
</dbReference>
<comment type="cofactor">
    <cofactor evidence="1">
        <name>[4Fe-4S] cluster</name>
        <dbReference type="ChEBI" id="CHEBI:49883"/>
    </cofactor>
</comment>
<dbReference type="GO" id="GO:0003824">
    <property type="term" value="F:catalytic activity"/>
    <property type="evidence" value="ECO:0007669"/>
    <property type="project" value="InterPro"/>
</dbReference>
<dbReference type="PROSITE" id="PS51918">
    <property type="entry name" value="RADICAL_SAM"/>
    <property type="match status" value="1"/>
</dbReference>
<evidence type="ECO:0000256" key="1">
    <source>
        <dbReference type="ARBA" id="ARBA00001966"/>
    </source>
</evidence>
<dbReference type="Pfam" id="PF04055">
    <property type="entry name" value="Radical_SAM"/>
    <property type="match status" value="1"/>
</dbReference>
<accession>A0A512DSP1</accession>
<reference evidence="7 8" key="1">
    <citation type="submission" date="2019-07" db="EMBL/GenBank/DDBJ databases">
        <title>Whole genome shotgun sequence of Skermanella aerolata NBRC 106429.</title>
        <authorList>
            <person name="Hosoyama A."/>
            <person name="Uohara A."/>
            <person name="Ohji S."/>
            <person name="Ichikawa N."/>
        </authorList>
    </citation>
    <scope>NUCLEOTIDE SEQUENCE [LARGE SCALE GENOMIC DNA]</scope>
    <source>
        <strain evidence="7 8">NBRC 106429</strain>
    </source>
</reference>
<evidence type="ECO:0000256" key="2">
    <source>
        <dbReference type="ARBA" id="ARBA00022691"/>
    </source>
</evidence>
<keyword evidence="2" id="KW-0949">S-adenosyl-L-methionine</keyword>
<dbReference type="GO" id="GO:0046872">
    <property type="term" value="F:metal ion binding"/>
    <property type="evidence" value="ECO:0007669"/>
    <property type="project" value="UniProtKB-KW"/>
</dbReference>
<organism evidence="7 8">
    <name type="scientific">Skermanella aerolata</name>
    <dbReference type="NCBI Taxonomy" id="393310"/>
    <lineage>
        <taxon>Bacteria</taxon>
        <taxon>Pseudomonadati</taxon>
        <taxon>Pseudomonadota</taxon>
        <taxon>Alphaproteobacteria</taxon>
        <taxon>Rhodospirillales</taxon>
        <taxon>Azospirillaceae</taxon>
        <taxon>Skermanella</taxon>
    </lineage>
</organism>
<sequence>MKVLFSNPPWWLEQFTINDNGASHDMCLAGIRAGSRWPHTIHTHSTPDNFIFGGYLPYPFFMGYATTYAARATGAEVVMRDSLALRESYATYFNHLREANYRYIFIESASPSWEHDGQIIFAIKKVVPEARIVVTGPISSKAKEIMENFPVHAVIKGEYEKGSVRVLEGEEGIIEHDLLTLEEMNGAPFPYYDEVIAHRYWDDNPRGQSAPHAQVWSSRGCPFKCIFCVWPATMTGNDPDGTGKRSVRHYTPEYMEAFLSELTGKYGYSSIYFDDDTFNIGNSHVLKMSEVMKKIGLPWSAMCRADTSRMESWKIMRDSGCYGVKLGFESGNQWVVDNIVNKHLDLEYATRAVHEIKRLGMTVHGTFTYGLPGETHAQMMDTKRFVASLPLDTWQESGCAAIEGTPLANLEEEKVQKAFPGAVADDNYVLEADGAKKWRELANTLANS</sequence>
<evidence type="ECO:0000256" key="5">
    <source>
        <dbReference type="ARBA" id="ARBA00023014"/>
    </source>
</evidence>
<dbReference type="SFLD" id="SFLDS00029">
    <property type="entry name" value="Radical_SAM"/>
    <property type="match status" value="1"/>
</dbReference>
<dbReference type="AlphaFoldDB" id="A0A512DSP1"/>
<keyword evidence="4" id="KW-0408">Iron</keyword>
<evidence type="ECO:0000256" key="3">
    <source>
        <dbReference type="ARBA" id="ARBA00022723"/>
    </source>
</evidence>
<dbReference type="GO" id="GO:0051536">
    <property type="term" value="F:iron-sulfur cluster binding"/>
    <property type="evidence" value="ECO:0007669"/>
    <property type="project" value="UniProtKB-KW"/>
</dbReference>
<name>A0A512DSP1_9PROT</name>
<dbReference type="CDD" id="cd01335">
    <property type="entry name" value="Radical_SAM"/>
    <property type="match status" value="1"/>
</dbReference>
<gene>
    <name evidence="7" type="ORF">SAE02_36320</name>
</gene>
<dbReference type="OrthoDB" id="9801424at2"/>
<dbReference type="SFLD" id="SFLDG01082">
    <property type="entry name" value="B12-binding_domain_containing"/>
    <property type="match status" value="1"/>
</dbReference>
<dbReference type="SMART" id="SM00729">
    <property type="entry name" value="Elp3"/>
    <property type="match status" value="1"/>
</dbReference>
<keyword evidence="8" id="KW-1185">Reference proteome</keyword>
<dbReference type="InterPro" id="IPR007197">
    <property type="entry name" value="rSAM"/>
</dbReference>
<dbReference type="InterPro" id="IPR023404">
    <property type="entry name" value="rSAM_horseshoe"/>
</dbReference>
<protein>
    <recommendedName>
        <fullName evidence="6">Radical SAM core domain-containing protein</fullName>
    </recommendedName>
</protein>
<dbReference type="RefSeq" id="WP_044427804.1">
    <property type="nucleotide sequence ID" value="NZ_BJYZ01000016.1"/>
</dbReference>
<keyword evidence="3" id="KW-0479">Metal-binding</keyword>
<dbReference type="InterPro" id="IPR051198">
    <property type="entry name" value="BchE-like"/>
</dbReference>
<comment type="caution">
    <text evidence="7">The sequence shown here is derived from an EMBL/GenBank/DDBJ whole genome shotgun (WGS) entry which is preliminary data.</text>
</comment>
<evidence type="ECO:0000259" key="6">
    <source>
        <dbReference type="PROSITE" id="PS51918"/>
    </source>
</evidence>
<dbReference type="PANTHER" id="PTHR43409">
    <property type="entry name" value="ANAEROBIC MAGNESIUM-PROTOPORPHYRIN IX MONOMETHYL ESTER CYCLASE-RELATED"/>
    <property type="match status" value="1"/>
</dbReference>
<dbReference type="InterPro" id="IPR006638">
    <property type="entry name" value="Elp3/MiaA/NifB-like_rSAM"/>
</dbReference>
<keyword evidence="5" id="KW-0411">Iron-sulfur</keyword>
<dbReference type="GO" id="GO:0005829">
    <property type="term" value="C:cytosol"/>
    <property type="evidence" value="ECO:0007669"/>
    <property type="project" value="TreeGrafter"/>
</dbReference>
<dbReference type="EMBL" id="BJYZ01000016">
    <property type="protein sequence ID" value="GEO39484.1"/>
    <property type="molecule type" value="Genomic_DNA"/>
</dbReference>
<dbReference type="InterPro" id="IPR058240">
    <property type="entry name" value="rSAM_sf"/>
</dbReference>
<evidence type="ECO:0000313" key="8">
    <source>
        <dbReference type="Proteomes" id="UP000321523"/>
    </source>
</evidence>
<evidence type="ECO:0000313" key="7">
    <source>
        <dbReference type="EMBL" id="GEO39484.1"/>
    </source>
</evidence>